<accession>A0A8H8SXJ0</accession>
<dbReference type="RefSeq" id="XP_043180590.1">
    <property type="nucleotide sequence ID" value="XM_043329144.1"/>
</dbReference>
<dbReference type="AlphaFoldDB" id="A0A8H8SXJ0"/>
<gene>
    <name evidence="2" type="ORF">RhiXN_09328</name>
</gene>
<dbReference type="GeneID" id="67031607"/>
<proteinExistence type="predicted"/>
<dbReference type="Proteomes" id="UP000650533">
    <property type="component" value="Chromosome 5"/>
</dbReference>
<evidence type="ECO:0000256" key="1">
    <source>
        <dbReference type="SAM" id="Phobius"/>
    </source>
</evidence>
<keyword evidence="1" id="KW-1133">Transmembrane helix</keyword>
<keyword evidence="1" id="KW-0472">Membrane</keyword>
<protein>
    <submittedName>
        <fullName evidence="2">Uncharacterized protein</fullName>
    </submittedName>
</protein>
<evidence type="ECO:0000313" key="2">
    <source>
        <dbReference type="EMBL" id="QRW20353.1"/>
    </source>
</evidence>
<feature type="transmembrane region" description="Helical" evidence="1">
    <location>
        <begin position="74"/>
        <end position="93"/>
    </location>
</feature>
<name>A0A8H8SXJ0_9AGAM</name>
<sequence length="186" mass="20217">MHATPPEEVSDRDDRRCGSVIQAASRLVVGTRTAAYMLVAAASFIASSGFFWSFRSRLKLTFQAHTNSAMFSSAHLAFFAAAAAALVAASPVTELEGQTLAKRETSYGNPDLVTDQGNRFKLNFGSTDGHPNACPGHYICYISKNGAQHGDVSLGNPDDFVDEGNRWASTFQWLCVSRWLNTMLCI</sequence>
<keyword evidence="1" id="KW-0812">Transmembrane</keyword>
<feature type="transmembrane region" description="Helical" evidence="1">
    <location>
        <begin position="34"/>
        <end position="54"/>
    </location>
</feature>
<evidence type="ECO:0000313" key="3">
    <source>
        <dbReference type="Proteomes" id="UP000650533"/>
    </source>
</evidence>
<dbReference type="KEGG" id="rsx:RhiXN_09328"/>
<reference evidence="2" key="1">
    <citation type="submission" date="2020-05" db="EMBL/GenBank/DDBJ databases">
        <title>Evolutionary and genomic comparisons of hybrid uninucleate and nonhybrid Rhizoctonia fungi.</title>
        <authorList>
            <person name="Li C."/>
            <person name="Chen X."/>
        </authorList>
    </citation>
    <scope>NUCLEOTIDE SEQUENCE</scope>
    <source>
        <strain evidence="2">AG-1 IA</strain>
    </source>
</reference>
<dbReference type="EMBL" id="CP059662">
    <property type="protein sequence ID" value="QRW20353.1"/>
    <property type="molecule type" value="Genomic_DNA"/>
</dbReference>
<organism evidence="2 3">
    <name type="scientific">Rhizoctonia solani</name>
    <dbReference type="NCBI Taxonomy" id="456999"/>
    <lineage>
        <taxon>Eukaryota</taxon>
        <taxon>Fungi</taxon>
        <taxon>Dikarya</taxon>
        <taxon>Basidiomycota</taxon>
        <taxon>Agaricomycotina</taxon>
        <taxon>Agaricomycetes</taxon>
        <taxon>Cantharellales</taxon>
        <taxon>Ceratobasidiaceae</taxon>
        <taxon>Rhizoctonia</taxon>
    </lineage>
</organism>